<evidence type="ECO:0000256" key="3">
    <source>
        <dbReference type="ARBA" id="ARBA00005539"/>
    </source>
</evidence>
<evidence type="ECO:0000256" key="4">
    <source>
        <dbReference type="ARBA" id="ARBA00011496"/>
    </source>
</evidence>
<dbReference type="GO" id="GO:0016757">
    <property type="term" value="F:glycosyltransferase activity"/>
    <property type="evidence" value="ECO:0007669"/>
    <property type="project" value="UniProtKB-KW"/>
</dbReference>
<dbReference type="InterPro" id="IPR041715">
    <property type="entry name" value="HisRS-like_core"/>
</dbReference>
<dbReference type="InterPro" id="IPR045864">
    <property type="entry name" value="aa-tRNA-synth_II/BPL/LPL"/>
</dbReference>
<evidence type="ECO:0000256" key="8">
    <source>
        <dbReference type="HAMAP-Rule" id="MF_00125"/>
    </source>
</evidence>
<keyword evidence="11" id="KW-0808">Transferase</keyword>
<dbReference type="GO" id="GO:0000105">
    <property type="term" value="P:L-histidine biosynthetic process"/>
    <property type="evidence" value="ECO:0007669"/>
    <property type="project" value="UniProtKB-UniRule"/>
</dbReference>
<comment type="miscellaneous">
    <text evidence="8">This function is generally fulfilled by the C-terminal part of HisG, which is missing in some bacteria such as this one.</text>
</comment>
<dbReference type="EMBL" id="CP059265">
    <property type="protein sequence ID" value="QLQ31853.1"/>
    <property type="molecule type" value="Genomic_DNA"/>
</dbReference>
<dbReference type="NCBIfam" id="NF009086">
    <property type="entry name" value="PRK12421.1"/>
    <property type="match status" value="1"/>
</dbReference>
<dbReference type="NCBIfam" id="NF008935">
    <property type="entry name" value="PRK12292.1-1"/>
    <property type="match status" value="1"/>
</dbReference>
<dbReference type="PANTHER" id="PTHR43707">
    <property type="entry name" value="HISTIDYL-TRNA SYNTHETASE"/>
    <property type="match status" value="1"/>
</dbReference>
<proteinExistence type="inferred from homology"/>
<dbReference type="PANTHER" id="PTHR43707:SF1">
    <property type="entry name" value="HISTIDINE--TRNA LIGASE, MITOCHONDRIAL-RELATED"/>
    <property type="match status" value="1"/>
</dbReference>
<keyword evidence="6 8" id="KW-0963">Cytoplasm</keyword>
<reference evidence="11" key="1">
    <citation type="submission" date="2020-06" db="EMBL/GenBank/DDBJ databases">
        <title>Analysis procedures for assessing recovery of high quality, complete, closed genomes from Nanopore long read metagenome sequencing.</title>
        <authorList>
            <person name="Bessarab I."/>
            <person name="Arumugam K."/>
            <person name="Haryono M."/>
            <person name="Liu X."/>
            <person name="Roy S."/>
            <person name="Zuniga-Montanez R.E."/>
            <person name="Qiu G."/>
            <person name="Drautz-Moses D.I."/>
            <person name="Law Y.Y."/>
            <person name="Wuertz S."/>
            <person name="Lauro F.M."/>
            <person name="Huson D.H."/>
            <person name="Williams R.B."/>
        </authorList>
    </citation>
    <scope>NUCLEOTIDE SEQUENCE [LARGE SCALE GENOMIC DNA]</scope>
    <source>
        <strain evidence="11">SSD2</strain>
    </source>
</reference>
<feature type="binding site" evidence="9">
    <location>
        <position position="131"/>
    </location>
    <ligand>
        <name>L-histidine</name>
        <dbReference type="ChEBI" id="CHEBI:57595"/>
    </ligand>
</feature>
<dbReference type="GO" id="GO:0006427">
    <property type="term" value="P:histidyl-tRNA aminoacylation"/>
    <property type="evidence" value="ECO:0007669"/>
    <property type="project" value="TreeGrafter"/>
</dbReference>
<comment type="function">
    <text evidence="7 8">Required for the first step of histidine biosynthesis. May allow the feedback regulation of ATP phosphoribosyltransferase activity by histidine.</text>
</comment>
<evidence type="ECO:0000256" key="5">
    <source>
        <dbReference type="ARBA" id="ARBA00020397"/>
    </source>
</evidence>
<name>A0A7L6AS17_9GAMM</name>
<dbReference type="KEGG" id="this:HZT40_09940"/>
<evidence type="ECO:0000256" key="2">
    <source>
        <dbReference type="ARBA" id="ARBA00004667"/>
    </source>
</evidence>
<comment type="pathway">
    <text evidence="2 8">Amino-acid biosynthesis; L-histidine biosynthesis; L-histidine from 5-phospho-alpha-D-ribose 1-diphosphate: step 1/9.</text>
</comment>
<sequence>MLNTDQYWALPDGISEALPDEAECLEQLRRRLLDLFSTWGYRRVMPPLVEFMESLSTGHGTHLDVQTFKLTDQLSGRMMGVRADMTPQIARIDAHKLKTAQTNRLCYIGSVLRTRSFHRDGSRSPLQVGAELFGHAGLDSDFEVISLLLATLNHCQVPDLLLDIGHVGIFRSLAHAAGLSAQQERTLYDMLERKSLPEMDEWLQSATLPDSIKRCLRQLPRLNGSVAVLDEAAELFGNAFPEIQEALAYLRTLAGRIAASFPNCRIHIDLSELSGYDYHTGIVYGVYTPDMGREVARGGRYDGIGEAFGRVRPATGFSTDLRTLAKFSLPYMQLPTETTIFAPAIQDEALEQLIHRLRNQGQRVVRALGGQTATPASLGCKQQITLQDGQWSVVAV</sequence>
<dbReference type="Pfam" id="PF13393">
    <property type="entry name" value="tRNA-synt_His"/>
    <property type="match status" value="1"/>
</dbReference>
<dbReference type="HAMAP" id="MF_00125">
    <property type="entry name" value="HisZ"/>
    <property type="match status" value="1"/>
</dbReference>
<dbReference type="SUPFAM" id="SSF55681">
    <property type="entry name" value="Class II aaRS and biotin synthetases"/>
    <property type="match status" value="1"/>
</dbReference>
<feature type="binding site" evidence="9">
    <location>
        <position position="127"/>
    </location>
    <ligand>
        <name>L-histidine</name>
        <dbReference type="ChEBI" id="CHEBI:57595"/>
    </ligand>
</feature>
<dbReference type="AlphaFoldDB" id="A0A7L6AS17"/>
<keyword evidence="12" id="KW-1185">Reference proteome</keyword>
<protein>
    <recommendedName>
        <fullName evidence="5 8">ATP phosphoribosyltransferase regulatory subunit</fullName>
    </recommendedName>
</protein>
<dbReference type="UniPathway" id="UPA00031">
    <property type="reaction ID" value="UER00006"/>
</dbReference>
<comment type="subunit">
    <text evidence="4 8">Heteromultimer composed of HisG and HisZ subunits.</text>
</comment>
<keyword evidence="11" id="KW-0328">Glycosyltransferase</keyword>
<accession>A0A7L6AS17</accession>
<gene>
    <name evidence="8" type="primary">hisZ</name>
    <name evidence="11" type="ORF">HZT40_09940</name>
</gene>
<dbReference type="GO" id="GO:0005737">
    <property type="term" value="C:cytoplasm"/>
    <property type="evidence" value="ECO:0007669"/>
    <property type="project" value="UniProtKB-SubCell"/>
</dbReference>
<comment type="subcellular location">
    <subcellularLocation>
        <location evidence="1 8">Cytoplasm</location>
    </subcellularLocation>
</comment>
<dbReference type="NCBIfam" id="TIGR00443">
    <property type="entry name" value="hisZ_biosyn_reg"/>
    <property type="match status" value="1"/>
</dbReference>
<dbReference type="CDD" id="cd00773">
    <property type="entry name" value="HisRS-like_core"/>
    <property type="match status" value="1"/>
</dbReference>
<evidence type="ECO:0000256" key="7">
    <source>
        <dbReference type="ARBA" id="ARBA00025246"/>
    </source>
</evidence>
<evidence type="ECO:0000256" key="6">
    <source>
        <dbReference type="ARBA" id="ARBA00022490"/>
    </source>
</evidence>
<dbReference type="InterPro" id="IPR004517">
    <property type="entry name" value="HisZ"/>
</dbReference>
<comment type="similarity">
    <text evidence="3 8">Belongs to the class-II aminoacyl-tRNA synthetase family. HisZ subfamily.</text>
</comment>
<keyword evidence="8" id="KW-0028">Amino-acid biosynthesis</keyword>
<dbReference type="Gene3D" id="3.30.930.10">
    <property type="entry name" value="Bira Bifunctional Protein, Domain 2"/>
    <property type="match status" value="1"/>
</dbReference>
<evidence type="ECO:0000313" key="11">
    <source>
        <dbReference type="EMBL" id="QLQ31853.1"/>
    </source>
</evidence>
<dbReference type="GO" id="GO:0004821">
    <property type="term" value="F:histidine-tRNA ligase activity"/>
    <property type="evidence" value="ECO:0007669"/>
    <property type="project" value="TreeGrafter"/>
</dbReference>
<keyword evidence="8" id="KW-0368">Histidine biosynthesis</keyword>
<feature type="binding site" evidence="9">
    <location>
        <position position="113"/>
    </location>
    <ligand>
        <name>L-histidine</name>
        <dbReference type="ChEBI" id="CHEBI:57595"/>
    </ligand>
</feature>
<evidence type="ECO:0000256" key="1">
    <source>
        <dbReference type="ARBA" id="ARBA00004496"/>
    </source>
</evidence>
<evidence type="ECO:0000313" key="12">
    <source>
        <dbReference type="Proteomes" id="UP000510621"/>
    </source>
</evidence>
<evidence type="ECO:0000256" key="9">
    <source>
        <dbReference type="PIRSR" id="PIRSR001549-1"/>
    </source>
</evidence>
<feature type="binding site" evidence="9">
    <location>
        <begin position="84"/>
        <end position="86"/>
    </location>
    <ligand>
        <name>L-histidine</name>
        <dbReference type="ChEBI" id="CHEBI:57595"/>
    </ligand>
</feature>
<organism evidence="11 12">
    <name type="scientific">Candidatus Thiothrix singaporensis</name>
    <dbReference type="NCBI Taxonomy" id="2799669"/>
    <lineage>
        <taxon>Bacteria</taxon>
        <taxon>Pseudomonadati</taxon>
        <taxon>Pseudomonadota</taxon>
        <taxon>Gammaproteobacteria</taxon>
        <taxon>Thiotrichales</taxon>
        <taxon>Thiotrichaceae</taxon>
        <taxon>Thiothrix</taxon>
    </lineage>
</organism>
<dbReference type="PIRSF" id="PIRSF001549">
    <property type="entry name" value="His-tRNA_synth"/>
    <property type="match status" value="1"/>
</dbReference>
<evidence type="ECO:0000259" key="10">
    <source>
        <dbReference type="Pfam" id="PF13393"/>
    </source>
</evidence>
<feature type="domain" description="Class II Histidinyl-tRNA synthetase (HisRS)-like catalytic core" evidence="10">
    <location>
        <begin position="13"/>
        <end position="324"/>
    </location>
</feature>
<dbReference type="Proteomes" id="UP000510621">
    <property type="component" value="Chromosome"/>
</dbReference>
<dbReference type="InterPro" id="IPR004516">
    <property type="entry name" value="HisRS/HisZ"/>
</dbReference>